<name>A0ACB8ULQ5_9EURO</name>
<proteinExistence type="predicted"/>
<gene>
    <name evidence="1" type="ORF">LOY88_006897</name>
</gene>
<organism evidence="1">
    <name type="scientific">Ophidiomyces ophidiicola</name>
    <dbReference type="NCBI Taxonomy" id="1387563"/>
    <lineage>
        <taxon>Eukaryota</taxon>
        <taxon>Fungi</taxon>
        <taxon>Dikarya</taxon>
        <taxon>Ascomycota</taxon>
        <taxon>Pezizomycotina</taxon>
        <taxon>Eurotiomycetes</taxon>
        <taxon>Eurotiomycetidae</taxon>
        <taxon>Onygenales</taxon>
        <taxon>Onygenaceae</taxon>
        <taxon>Ophidiomyces</taxon>
    </lineage>
</organism>
<comment type="caution">
    <text evidence="1">The sequence shown here is derived from an EMBL/GenBank/DDBJ whole genome shotgun (WGS) entry which is preliminary data.</text>
</comment>
<reference evidence="1" key="1">
    <citation type="journal article" date="2022" name="bioRxiv">
        <title>Population genetic analysis of Ophidiomyces ophidiicola, the causative agent of snake fungal disease, indicates recent introductions to the USA.</title>
        <authorList>
            <person name="Ladner J.T."/>
            <person name="Palmer J.M."/>
            <person name="Ettinger C.L."/>
            <person name="Stajich J.E."/>
            <person name="Farrell T.M."/>
            <person name="Glorioso B.M."/>
            <person name="Lawson B."/>
            <person name="Price S.J."/>
            <person name="Stengle A.G."/>
            <person name="Grear D.A."/>
            <person name="Lorch J.M."/>
        </authorList>
    </citation>
    <scope>NUCLEOTIDE SEQUENCE</scope>
    <source>
        <strain evidence="1">NWHC 24266-5</strain>
    </source>
</reference>
<dbReference type="EMBL" id="JALBCA010000296">
    <property type="protein sequence ID" value="KAI2380757.1"/>
    <property type="molecule type" value="Genomic_DNA"/>
</dbReference>
<protein>
    <submittedName>
        <fullName evidence="1">Uncharacterized protein</fullName>
    </submittedName>
</protein>
<evidence type="ECO:0000313" key="1">
    <source>
        <dbReference type="EMBL" id="KAI2380757.1"/>
    </source>
</evidence>
<sequence>MAQQKEKRSPPEEQAPVVAPPFSFANSIIANCLIGNAFESAFANRGPGILTAAFTSLVGLSGGIAAKSARFNNSFHTKIEHSNPLHDDMHSYSSFTSTIASSDNLSSSGLSTPSTMMGDYSTSSSYFSSSTQYTSPYTPSCDAGSFRDPAPVMGDMDDSGDDYEIYGDSDCEFADVESDEESDDGSIGCADDSDDEMEYQNSEDGDSVSGDEEAEEDACPIEEQLSFISFERSVHFSCTEDEIIPSSEPGTPLPDAFPEMTCHERMLLAEHMKNRRIGNWENGGDYDPEEHSPDSLQLDKDLLFAYVNGLRTLNQNCCMIALKSRTLHASKDGSIKVDTRIGKDVNDYLDRIADLLHGIFPNLFTADEYAGILNQAQSAVSFDDYGQLIYEAQSVNVQHTIRGFLAERLGCHDMFLQDEMLEWFAGNLIAPLGRQALSRHTQTSE</sequence>
<accession>A0ACB8ULQ5</accession>